<dbReference type="OrthoDB" id="1886637at2759"/>
<organism evidence="4 5">
    <name type="scientific">Papaver somniferum</name>
    <name type="common">Opium poppy</name>
    <dbReference type="NCBI Taxonomy" id="3469"/>
    <lineage>
        <taxon>Eukaryota</taxon>
        <taxon>Viridiplantae</taxon>
        <taxon>Streptophyta</taxon>
        <taxon>Embryophyta</taxon>
        <taxon>Tracheophyta</taxon>
        <taxon>Spermatophyta</taxon>
        <taxon>Magnoliopsida</taxon>
        <taxon>Ranunculales</taxon>
        <taxon>Papaveraceae</taxon>
        <taxon>Papaveroideae</taxon>
        <taxon>Papaver</taxon>
    </lineage>
</organism>
<proteinExistence type="predicted"/>
<keyword evidence="1" id="KW-0547">Nucleotide-binding</keyword>
<evidence type="ECO:0000313" key="4">
    <source>
        <dbReference type="EMBL" id="RZC48316.1"/>
    </source>
</evidence>
<dbReference type="GO" id="GO:0030687">
    <property type="term" value="C:preribosome, large subunit precursor"/>
    <property type="evidence" value="ECO:0007669"/>
    <property type="project" value="TreeGrafter"/>
</dbReference>
<keyword evidence="2" id="KW-0067">ATP-binding</keyword>
<feature type="compositionally biased region" description="Polar residues" evidence="3">
    <location>
        <begin position="12"/>
        <end position="32"/>
    </location>
</feature>
<feature type="compositionally biased region" description="Polar residues" evidence="3">
    <location>
        <begin position="54"/>
        <end position="78"/>
    </location>
</feature>
<feature type="region of interest" description="Disordered" evidence="3">
    <location>
        <begin position="12"/>
        <end position="81"/>
    </location>
</feature>
<keyword evidence="5" id="KW-1185">Reference proteome</keyword>
<dbReference type="PANTHER" id="PTHR48103:SF2">
    <property type="entry name" value="MIDASIN"/>
    <property type="match status" value="1"/>
</dbReference>
<sequence>MEEVDQCIEQYENTNLGDTSAGSKNYTKQPIISPSRPRSKKHYVERLSYENVKSGDTSAGSKNSTKQLMYQTSQIQKQSPDEWEERYENFSFEEASYLTSQIQKQSPDERIGEWEEPYDLFGFGDEYAGSCKQPMCPTSQIQKQPTDEWKRRYENFSRAGAYVGSTRKPVCPTSQIQKQSIDLKVSLQMFLQEATTFADHWTDVNRTYDDRRSFDTFLWLLEMFGLDWRKYMSEDNDIYISNQPNRWLSLEASSDDVVQLFPETGPNSNWVIATKYYNGSLSLMELLQRIRSESGNDFSREQAGLLCSFLDHLIMIQQEQRVVACSFSKHLEQLRKSDAAASLAFSTNDVDDDGDRNMCPLILSEHTIDYSMWQQKHLFDSLYIISRESTWLLKKLKDSRFTSPSLIEESNKILEIIMDFIPKFKKSKELLGQYLLDNLLGYPFIEDESMQLMQENKEILYHFGNHIKDLQVKGVGRGSVIENILGCLGDVCNVLMDDYGELDSSSDGDFEFSWAVADTINLIERARKTLNPDRFSTLTGGSPLGNIAIWRILFESSLINLRLDLISKKHGEVIKLGVKVLDDTEEKSDLVATLLQWLHEKTSLLLSDGEGILLDFLAMHKTVAEITYMLGDAFTTGGAGMKELSGETSHGSSSTNDKETEMVLDFPWDKHNVLGYTEIDLNDPNTRLLGYPCCDFYGPDDDDGFDST</sequence>
<dbReference type="Proteomes" id="UP000316621">
    <property type="component" value="Chromosome 1"/>
</dbReference>
<evidence type="ECO:0000313" key="5">
    <source>
        <dbReference type="Proteomes" id="UP000316621"/>
    </source>
</evidence>
<dbReference type="GO" id="GO:0005634">
    <property type="term" value="C:nucleus"/>
    <property type="evidence" value="ECO:0007669"/>
    <property type="project" value="TreeGrafter"/>
</dbReference>
<evidence type="ECO:0000256" key="3">
    <source>
        <dbReference type="SAM" id="MobiDB-lite"/>
    </source>
</evidence>
<dbReference type="AlphaFoldDB" id="A0A4Y7IJP2"/>
<gene>
    <name evidence="4" type="ORF">C5167_041271</name>
</gene>
<reference evidence="4 5" key="1">
    <citation type="journal article" date="2018" name="Science">
        <title>The opium poppy genome and morphinan production.</title>
        <authorList>
            <person name="Guo L."/>
            <person name="Winzer T."/>
            <person name="Yang X."/>
            <person name="Li Y."/>
            <person name="Ning Z."/>
            <person name="He Z."/>
            <person name="Teodor R."/>
            <person name="Lu Y."/>
            <person name="Bowser T.A."/>
            <person name="Graham I.A."/>
            <person name="Ye K."/>
        </authorList>
    </citation>
    <scope>NUCLEOTIDE SEQUENCE [LARGE SCALE GENOMIC DNA]</scope>
    <source>
        <strain evidence="5">cv. HN1</strain>
        <tissue evidence="4">Leaves</tissue>
    </source>
</reference>
<dbReference type="GO" id="GO:0000055">
    <property type="term" value="P:ribosomal large subunit export from nucleus"/>
    <property type="evidence" value="ECO:0007669"/>
    <property type="project" value="TreeGrafter"/>
</dbReference>
<dbReference type="STRING" id="3469.A0A4Y7IJP2"/>
<accession>A0A4Y7IJP2</accession>
<evidence type="ECO:0000256" key="1">
    <source>
        <dbReference type="ARBA" id="ARBA00022741"/>
    </source>
</evidence>
<protein>
    <submittedName>
        <fullName evidence="4">Uncharacterized protein</fullName>
    </submittedName>
</protein>
<dbReference type="PANTHER" id="PTHR48103">
    <property type="entry name" value="MIDASIN-RELATED"/>
    <property type="match status" value="1"/>
</dbReference>
<dbReference type="GO" id="GO:0005524">
    <property type="term" value="F:ATP binding"/>
    <property type="evidence" value="ECO:0007669"/>
    <property type="project" value="UniProtKB-KW"/>
</dbReference>
<dbReference type="Gramene" id="RZC48316">
    <property type="protein sequence ID" value="RZC48316"/>
    <property type="gene ID" value="C5167_041271"/>
</dbReference>
<dbReference type="GO" id="GO:0000027">
    <property type="term" value="P:ribosomal large subunit assembly"/>
    <property type="evidence" value="ECO:0007669"/>
    <property type="project" value="TreeGrafter"/>
</dbReference>
<evidence type="ECO:0000256" key="2">
    <source>
        <dbReference type="ARBA" id="ARBA00022840"/>
    </source>
</evidence>
<name>A0A4Y7IJP2_PAPSO</name>
<dbReference type="EMBL" id="CM010715">
    <property type="protein sequence ID" value="RZC48316.1"/>
    <property type="molecule type" value="Genomic_DNA"/>
</dbReference>